<evidence type="ECO:0000259" key="6">
    <source>
        <dbReference type="Pfam" id="PF07715"/>
    </source>
</evidence>
<keyword evidence="9" id="KW-1185">Reference proteome</keyword>
<dbReference type="Gene3D" id="2.40.170.20">
    <property type="entry name" value="TonB-dependent receptor, beta-barrel domain"/>
    <property type="match status" value="1"/>
</dbReference>
<evidence type="ECO:0000256" key="5">
    <source>
        <dbReference type="SAM" id="SignalP"/>
    </source>
</evidence>
<dbReference type="Proteomes" id="UP000632774">
    <property type="component" value="Unassembled WGS sequence"/>
</dbReference>
<evidence type="ECO:0000256" key="1">
    <source>
        <dbReference type="ARBA" id="ARBA00004442"/>
    </source>
</evidence>
<dbReference type="InterPro" id="IPR008969">
    <property type="entry name" value="CarboxyPept-like_regulatory"/>
</dbReference>
<reference evidence="8 9" key="1">
    <citation type="submission" date="2020-10" db="EMBL/GenBank/DDBJ databases">
        <title>Mucilaginibacter mali sp. nov., isolated from rhizosphere soil of apple orchard.</title>
        <authorList>
            <person name="Lee J.-S."/>
            <person name="Kim H.S."/>
            <person name="Kim J.-S."/>
        </authorList>
    </citation>
    <scope>NUCLEOTIDE SEQUENCE [LARGE SCALE GENOMIC DNA]</scope>
    <source>
        <strain evidence="8 9">KCTC 23157</strain>
    </source>
</reference>
<keyword evidence="5" id="KW-0732">Signal</keyword>
<accession>A0ABR9XKS6</accession>
<proteinExistence type="predicted"/>
<dbReference type="SUPFAM" id="SSF56935">
    <property type="entry name" value="Porins"/>
    <property type="match status" value="1"/>
</dbReference>
<dbReference type="Gene3D" id="2.170.130.10">
    <property type="entry name" value="TonB-dependent receptor, plug domain"/>
    <property type="match status" value="1"/>
</dbReference>
<feature type="chain" id="PRO_5045793831" evidence="5">
    <location>
        <begin position="20"/>
        <end position="822"/>
    </location>
</feature>
<gene>
    <name evidence="8" type="ORF">IRJ18_15865</name>
</gene>
<evidence type="ECO:0000256" key="3">
    <source>
        <dbReference type="ARBA" id="ARBA00023237"/>
    </source>
</evidence>
<name>A0ABR9XKS6_9SPHI</name>
<organism evidence="8 9">
    <name type="scientific">Mucilaginibacter boryungensis</name>
    <dbReference type="NCBI Taxonomy" id="768480"/>
    <lineage>
        <taxon>Bacteria</taxon>
        <taxon>Pseudomonadati</taxon>
        <taxon>Bacteroidota</taxon>
        <taxon>Sphingobacteriia</taxon>
        <taxon>Sphingobacteriales</taxon>
        <taxon>Sphingobacteriaceae</taxon>
        <taxon>Mucilaginibacter</taxon>
    </lineage>
</organism>
<evidence type="ECO:0000313" key="8">
    <source>
        <dbReference type="EMBL" id="MBE9667850.1"/>
    </source>
</evidence>
<dbReference type="PANTHER" id="PTHR40980:SF4">
    <property type="entry name" value="TONB-DEPENDENT RECEPTOR-LIKE BETA-BARREL DOMAIN-CONTAINING PROTEIN"/>
    <property type="match status" value="1"/>
</dbReference>
<dbReference type="InterPro" id="IPR041700">
    <property type="entry name" value="OMP_b-brl_3"/>
</dbReference>
<keyword evidence="8" id="KW-0675">Receptor</keyword>
<dbReference type="InterPro" id="IPR036942">
    <property type="entry name" value="Beta-barrel_TonB_sf"/>
</dbReference>
<dbReference type="PANTHER" id="PTHR40980">
    <property type="entry name" value="PLUG DOMAIN-CONTAINING PROTEIN"/>
    <property type="match status" value="1"/>
</dbReference>
<evidence type="ECO:0000256" key="4">
    <source>
        <dbReference type="SAM" id="MobiDB-lite"/>
    </source>
</evidence>
<evidence type="ECO:0000256" key="2">
    <source>
        <dbReference type="ARBA" id="ARBA00023136"/>
    </source>
</evidence>
<keyword evidence="3" id="KW-0998">Cell outer membrane</keyword>
<dbReference type="RefSeq" id="WP_194107289.1">
    <property type="nucleotide sequence ID" value="NZ_JADFFM010000002.1"/>
</dbReference>
<dbReference type="Pfam" id="PF14905">
    <property type="entry name" value="OMP_b-brl_3"/>
    <property type="match status" value="1"/>
</dbReference>
<comment type="caution">
    <text evidence="8">The sequence shown here is derived from an EMBL/GenBank/DDBJ whole genome shotgun (WGS) entry which is preliminary data.</text>
</comment>
<comment type="subcellular location">
    <subcellularLocation>
        <location evidence="1">Cell outer membrane</location>
    </subcellularLocation>
</comment>
<dbReference type="SUPFAM" id="SSF49464">
    <property type="entry name" value="Carboxypeptidase regulatory domain-like"/>
    <property type="match status" value="1"/>
</dbReference>
<dbReference type="Pfam" id="PF07715">
    <property type="entry name" value="Plug"/>
    <property type="match status" value="1"/>
</dbReference>
<dbReference type="InterPro" id="IPR037066">
    <property type="entry name" value="Plug_dom_sf"/>
</dbReference>
<dbReference type="Pfam" id="PF13620">
    <property type="entry name" value="CarboxypepD_reg"/>
    <property type="match status" value="1"/>
</dbReference>
<feature type="region of interest" description="Disordered" evidence="4">
    <location>
        <begin position="797"/>
        <end position="822"/>
    </location>
</feature>
<dbReference type="Gene3D" id="2.60.40.1120">
    <property type="entry name" value="Carboxypeptidase-like, regulatory domain"/>
    <property type="match status" value="1"/>
</dbReference>
<evidence type="ECO:0000259" key="7">
    <source>
        <dbReference type="Pfam" id="PF14905"/>
    </source>
</evidence>
<feature type="signal peptide" evidence="5">
    <location>
        <begin position="1"/>
        <end position="19"/>
    </location>
</feature>
<feature type="domain" description="TonB-dependent receptor plug" evidence="6">
    <location>
        <begin position="143"/>
        <end position="231"/>
    </location>
</feature>
<evidence type="ECO:0000313" key="9">
    <source>
        <dbReference type="Proteomes" id="UP000632774"/>
    </source>
</evidence>
<keyword evidence="2" id="KW-0472">Membrane</keyword>
<dbReference type="EMBL" id="JADFFM010000002">
    <property type="protein sequence ID" value="MBE9667850.1"/>
    <property type="molecule type" value="Genomic_DNA"/>
</dbReference>
<protein>
    <submittedName>
        <fullName evidence="8">TonB-dependent receptor</fullName>
    </submittedName>
</protein>
<feature type="domain" description="Outer membrane protein beta-barrel" evidence="7">
    <location>
        <begin position="381"/>
        <end position="786"/>
    </location>
</feature>
<dbReference type="InterPro" id="IPR012910">
    <property type="entry name" value="Plug_dom"/>
</dbReference>
<sequence>MKRIILLLAIFCSVLSAHAQFGGGGSSIVGKISGTVIDSITKKPVDYATISVFHSGGKAPLNGVVTDEKGKFNLNNLPSGKYKITVAFIGYGTKTFDPVVTTLSKPDNNMGTIILAPSSKSLQQVDVVGQRALIENKIDKIVYNAEKDLTSAGGNASDVLRKVPLVAVDINGNVSLRGDQNVKVLINGKPSGAMANNLADVLRSFPADQIKSVEVITSPSAKYDAEGTAGIINIITKSKNISGVSGAISGGIGTRQNNGNANLNIKQNRLSVTGNFGGNFTWPQVTPTTFHSYNDSLNITSDQTSSRTIKRYAYTGSGELNYDFNNFNAIHSSIRFNQGGFKTNGTTNYHTVTSTTNSIFDALNDTKTVFGGFDWIADYTHKFKQEGHELTFSGEWSHSNTDVNYTNIFSNSSAPSQRATNGGINNEYTAQVDYTLPISKNVKMEAGGKSISRIISSNSNFYKGSGDPANYPYDAGSSNIYDYNQYVTAGYSVFSFTLPKSWSLQTGVRVENTKIEGKSANTTLGLQPFTDNYTTFVPSFAVSKQINGTQTFKLSYSKRIQRPSLLFLNPFVNNSNPQNVSKGNPTLAPEVGQTVEFNYSTYIGASVINASVYYKYSKDFIESTTLPISPPTTTYNNIGYNKSIGMSFFGSVTPIKPLTFRTSINVYTYNGKAYPQYAFLQSSNGAKLQYNIFGSGSLTLSGGFTAETFAILNSPTRTIQGRNPSFGFIGFGMRKDLMKKRASIGINTLSPFKNTIDFDQNISSRHFTQTSHTAFPFRSVGLTFSYNFGKVSFKPDNPLAPKKNGLNDDLKTGGDQNGGGPR</sequence>